<dbReference type="Pfam" id="PF00440">
    <property type="entry name" value="TetR_N"/>
    <property type="match status" value="1"/>
</dbReference>
<evidence type="ECO:0000259" key="5">
    <source>
        <dbReference type="PROSITE" id="PS50977"/>
    </source>
</evidence>
<dbReference type="InterPro" id="IPR050109">
    <property type="entry name" value="HTH-type_TetR-like_transc_reg"/>
</dbReference>
<dbReference type="SUPFAM" id="SSF48498">
    <property type="entry name" value="Tetracyclin repressor-like, C-terminal domain"/>
    <property type="match status" value="1"/>
</dbReference>
<dbReference type="PANTHER" id="PTHR30055">
    <property type="entry name" value="HTH-TYPE TRANSCRIPTIONAL REGULATOR RUTR"/>
    <property type="match status" value="1"/>
</dbReference>
<proteinExistence type="predicted"/>
<name>A0ABY2JI58_9MICO</name>
<dbReference type="SUPFAM" id="SSF46689">
    <property type="entry name" value="Homeodomain-like"/>
    <property type="match status" value="1"/>
</dbReference>
<protein>
    <submittedName>
        <fullName evidence="6">TetR/AcrR family transcriptional regulator</fullName>
    </submittedName>
</protein>
<comment type="caution">
    <text evidence="6">The sequence shown here is derived from an EMBL/GenBank/DDBJ whole genome shotgun (WGS) entry which is preliminary data.</text>
</comment>
<evidence type="ECO:0000313" key="6">
    <source>
        <dbReference type="EMBL" id="TFD06351.1"/>
    </source>
</evidence>
<feature type="DNA-binding region" description="H-T-H motif" evidence="4">
    <location>
        <begin position="22"/>
        <end position="41"/>
    </location>
</feature>
<dbReference type="Proteomes" id="UP000297851">
    <property type="component" value="Unassembled WGS sequence"/>
</dbReference>
<dbReference type="EMBL" id="SOGO01000008">
    <property type="protein sequence ID" value="TFD06351.1"/>
    <property type="molecule type" value="Genomic_DNA"/>
</dbReference>
<evidence type="ECO:0000256" key="4">
    <source>
        <dbReference type="PROSITE-ProRule" id="PRU00335"/>
    </source>
</evidence>
<reference evidence="6 7" key="1">
    <citation type="submission" date="2019-03" db="EMBL/GenBank/DDBJ databases">
        <title>Genomics of glacier-inhabiting Cryobacterium strains.</title>
        <authorList>
            <person name="Liu Q."/>
            <person name="Xin Y.-H."/>
        </authorList>
    </citation>
    <scope>NUCLEOTIDE SEQUENCE [LARGE SCALE GENOMIC DNA]</scope>
    <source>
        <strain evidence="6 7">TMT2-16</strain>
    </source>
</reference>
<keyword evidence="7" id="KW-1185">Reference proteome</keyword>
<dbReference type="InterPro" id="IPR036271">
    <property type="entry name" value="Tet_transcr_reg_TetR-rel_C_sf"/>
</dbReference>
<dbReference type="PANTHER" id="PTHR30055:SF234">
    <property type="entry name" value="HTH-TYPE TRANSCRIPTIONAL REGULATOR BETI"/>
    <property type="match status" value="1"/>
</dbReference>
<keyword evidence="3" id="KW-0804">Transcription</keyword>
<sequence>MRERILAAAAVEFADRGYAGASIGLIAETAATGKGQVQYHFSAKSDIALDLICSAFSRAPFANVLDDAPPIHGMEAIVASIRGVADAFQNDVRVRAAVRLMREYQLIPATLPTPYVGWVARIGLLLREAEAAEEVPVGLDHDQEAWHLVANFYGVQEISNRLTERTDLPERIEEMLTRALKTLGVTHPNRFL</sequence>
<feature type="domain" description="HTH tetR-type" evidence="5">
    <location>
        <begin position="1"/>
        <end position="59"/>
    </location>
</feature>
<evidence type="ECO:0000256" key="1">
    <source>
        <dbReference type="ARBA" id="ARBA00023015"/>
    </source>
</evidence>
<evidence type="ECO:0000256" key="2">
    <source>
        <dbReference type="ARBA" id="ARBA00023125"/>
    </source>
</evidence>
<gene>
    <name evidence="6" type="ORF">E3T25_02075</name>
</gene>
<dbReference type="InterPro" id="IPR009057">
    <property type="entry name" value="Homeodomain-like_sf"/>
</dbReference>
<keyword evidence="2 4" id="KW-0238">DNA-binding</keyword>
<evidence type="ECO:0000256" key="3">
    <source>
        <dbReference type="ARBA" id="ARBA00023163"/>
    </source>
</evidence>
<dbReference type="RefSeq" id="WP_134371842.1">
    <property type="nucleotide sequence ID" value="NZ_SOGO01000008.1"/>
</dbReference>
<dbReference type="InterPro" id="IPR001647">
    <property type="entry name" value="HTH_TetR"/>
</dbReference>
<accession>A0ABY2JI58</accession>
<keyword evidence="1" id="KW-0805">Transcription regulation</keyword>
<dbReference type="PROSITE" id="PS50977">
    <property type="entry name" value="HTH_TETR_2"/>
    <property type="match status" value="1"/>
</dbReference>
<dbReference type="Gene3D" id="1.10.357.10">
    <property type="entry name" value="Tetracycline Repressor, domain 2"/>
    <property type="match status" value="1"/>
</dbReference>
<evidence type="ECO:0000313" key="7">
    <source>
        <dbReference type="Proteomes" id="UP000297851"/>
    </source>
</evidence>
<organism evidence="6 7">
    <name type="scientific">Cryobacterium sandaracinum</name>
    <dbReference type="NCBI Taxonomy" id="1259247"/>
    <lineage>
        <taxon>Bacteria</taxon>
        <taxon>Bacillati</taxon>
        <taxon>Actinomycetota</taxon>
        <taxon>Actinomycetes</taxon>
        <taxon>Micrococcales</taxon>
        <taxon>Microbacteriaceae</taxon>
        <taxon>Cryobacterium</taxon>
    </lineage>
</organism>
<dbReference type="PRINTS" id="PR00455">
    <property type="entry name" value="HTHTETR"/>
</dbReference>